<feature type="domain" description="Zn(2)-C6 fungal-type" evidence="8">
    <location>
        <begin position="18"/>
        <end position="48"/>
    </location>
</feature>
<dbReference type="STRING" id="1380566.A0A179F7N0"/>
<comment type="caution">
    <text evidence="9">The sequence shown here is derived from an EMBL/GenBank/DDBJ whole genome shotgun (WGS) entry which is preliminary data.</text>
</comment>
<keyword evidence="2" id="KW-0479">Metal-binding</keyword>
<dbReference type="CDD" id="cd00067">
    <property type="entry name" value="GAL4"/>
    <property type="match status" value="1"/>
</dbReference>
<dbReference type="PROSITE" id="PS50048">
    <property type="entry name" value="ZN2_CY6_FUNGAL_2"/>
    <property type="match status" value="1"/>
</dbReference>
<reference evidence="9 10" key="1">
    <citation type="journal article" date="2016" name="PLoS Pathog.">
        <title>Biosynthesis of antibiotic leucinostatins in bio-control fungus Purpureocillium lilacinum and their inhibition on phytophthora revealed by genome mining.</title>
        <authorList>
            <person name="Wang G."/>
            <person name="Liu Z."/>
            <person name="Lin R."/>
            <person name="Li E."/>
            <person name="Mao Z."/>
            <person name="Ling J."/>
            <person name="Yang Y."/>
            <person name="Yin W.B."/>
            <person name="Xie B."/>
        </authorList>
    </citation>
    <scope>NUCLEOTIDE SEQUENCE [LARGE SCALE GENOMIC DNA]</scope>
    <source>
        <strain evidence="9">170</strain>
    </source>
</reference>
<dbReference type="GO" id="GO:0003677">
    <property type="term" value="F:DNA binding"/>
    <property type="evidence" value="ECO:0007669"/>
    <property type="project" value="UniProtKB-KW"/>
</dbReference>
<dbReference type="Pfam" id="PF00172">
    <property type="entry name" value="Zn_clus"/>
    <property type="match status" value="1"/>
</dbReference>
<keyword evidence="10" id="KW-1185">Reference proteome</keyword>
<evidence type="ECO:0000259" key="8">
    <source>
        <dbReference type="PROSITE" id="PS50048"/>
    </source>
</evidence>
<organism evidence="9 10">
    <name type="scientific">Pochonia chlamydosporia 170</name>
    <dbReference type="NCBI Taxonomy" id="1380566"/>
    <lineage>
        <taxon>Eukaryota</taxon>
        <taxon>Fungi</taxon>
        <taxon>Dikarya</taxon>
        <taxon>Ascomycota</taxon>
        <taxon>Pezizomycotina</taxon>
        <taxon>Sordariomycetes</taxon>
        <taxon>Hypocreomycetidae</taxon>
        <taxon>Hypocreales</taxon>
        <taxon>Clavicipitaceae</taxon>
        <taxon>Pochonia</taxon>
    </lineage>
</organism>
<dbReference type="Pfam" id="PF04082">
    <property type="entry name" value="Fungal_trans"/>
    <property type="match status" value="1"/>
</dbReference>
<evidence type="ECO:0000313" key="10">
    <source>
        <dbReference type="Proteomes" id="UP000078397"/>
    </source>
</evidence>
<dbReference type="GeneID" id="28856329"/>
<proteinExistence type="predicted"/>
<keyword evidence="6" id="KW-0539">Nucleus</keyword>
<dbReference type="KEGG" id="pchm:VFPPC_14567"/>
<dbReference type="CDD" id="cd12148">
    <property type="entry name" value="fungal_TF_MHR"/>
    <property type="match status" value="1"/>
</dbReference>
<dbReference type="GO" id="GO:0005634">
    <property type="term" value="C:nucleus"/>
    <property type="evidence" value="ECO:0007669"/>
    <property type="project" value="UniProtKB-SubCell"/>
</dbReference>
<dbReference type="Proteomes" id="UP000078397">
    <property type="component" value="Unassembled WGS sequence"/>
</dbReference>
<dbReference type="AlphaFoldDB" id="A0A179F7N0"/>
<feature type="compositionally biased region" description="Low complexity" evidence="7">
    <location>
        <begin position="67"/>
        <end position="77"/>
    </location>
</feature>
<name>A0A179F7N0_METCM</name>
<accession>A0A179F7N0</accession>
<dbReference type="InterPro" id="IPR036864">
    <property type="entry name" value="Zn2-C6_fun-type_DNA-bd_sf"/>
</dbReference>
<dbReference type="PANTHER" id="PTHR46910:SF37">
    <property type="entry name" value="ZN(II)2CYS6 TRANSCRIPTION FACTOR (EUROFUNG)"/>
    <property type="match status" value="1"/>
</dbReference>
<dbReference type="GO" id="GO:0000981">
    <property type="term" value="F:DNA-binding transcription factor activity, RNA polymerase II-specific"/>
    <property type="evidence" value="ECO:0007669"/>
    <property type="project" value="InterPro"/>
</dbReference>
<sequence length="669" mass="75441">MTARAEDLGLGRPGRRKACDLCFTKKIKCDMLQPTCSNCILYKAECTTGKGRRKTNPPAKVRAAAMQNQQQQQQQQQGAKTNADKTEDRLARIEKQLEQLISMQIPRPSAEPHAASWSHSVSSQGEQGDSAIMLSNVGSDVPYSSQDPLAFDSGKFPWSVDLVPKDELPLPPLADIMPIIDHYFDHFAPIIPLFDQQPFMRMLHQWYMDPSTHNKAAWAAIQVVLAIALRTPTPEQLNGSGGSDRHHRANFFLKNAQSVVSDLVTRDRDLLGLQVLLGIVILFQNSSDTSPASVIIGTAIRLAHRMRLHSKERTEFYSPEENLRRQRLFWVAYILDKDISLRIKVPSVQVDSDIDIDVPPAKPTDDVGVLWTKDHQLYFNYHRSMIHLAQIQGKVYEWLHSNSSAKMSRQTRQQRVQQLDRMISHWYDAIPTAFRIENVNASIGECEMIQMTKMYHVYLLVLVMTYGIYSHDANWVKAIRSGDRNAIRNLALGTERQDLDGVPERQVLLLPGSWQKIVQVSRGCLRLFGECTPTECLIWQCCCPQFSGMMVLLANLLMEPTHPDASSDELFSARAIQLFDRVMEFIPDPENFTEIRFIIGELYDRAVLAVNEAKSSQACDNCVDILQSNLLSYAETDGDPWSWATALPGKMDIFPDARDGGGSSLGVMP</sequence>
<evidence type="ECO:0000256" key="1">
    <source>
        <dbReference type="ARBA" id="ARBA00004123"/>
    </source>
</evidence>
<dbReference type="PANTHER" id="PTHR46910">
    <property type="entry name" value="TRANSCRIPTION FACTOR PDR1"/>
    <property type="match status" value="1"/>
</dbReference>
<evidence type="ECO:0000256" key="3">
    <source>
        <dbReference type="ARBA" id="ARBA00023015"/>
    </source>
</evidence>
<dbReference type="InterPro" id="IPR007219">
    <property type="entry name" value="XnlR_reg_dom"/>
</dbReference>
<comment type="subcellular location">
    <subcellularLocation>
        <location evidence="1">Nucleus</location>
    </subcellularLocation>
</comment>
<dbReference type="RefSeq" id="XP_018139130.1">
    <property type="nucleotide sequence ID" value="XM_018292335.1"/>
</dbReference>
<keyword evidence="3" id="KW-0805">Transcription regulation</keyword>
<evidence type="ECO:0000256" key="2">
    <source>
        <dbReference type="ARBA" id="ARBA00022723"/>
    </source>
</evidence>
<dbReference type="GO" id="GO:0006351">
    <property type="term" value="P:DNA-templated transcription"/>
    <property type="evidence" value="ECO:0007669"/>
    <property type="project" value="InterPro"/>
</dbReference>
<gene>
    <name evidence="9" type="ORF">VFPPC_14567</name>
</gene>
<evidence type="ECO:0000256" key="6">
    <source>
        <dbReference type="ARBA" id="ARBA00023242"/>
    </source>
</evidence>
<keyword evidence="5" id="KW-0804">Transcription</keyword>
<evidence type="ECO:0000256" key="5">
    <source>
        <dbReference type="ARBA" id="ARBA00023163"/>
    </source>
</evidence>
<dbReference type="InterPro" id="IPR050987">
    <property type="entry name" value="AtrR-like"/>
</dbReference>
<dbReference type="OrthoDB" id="2123952at2759"/>
<evidence type="ECO:0000313" key="9">
    <source>
        <dbReference type="EMBL" id="OAQ61426.1"/>
    </source>
</evidence>
<dbReference type="SMART" id="SM00066">
    <property type="entry name" value="GAL4"/>
    <property type="match status" value="1"/>
</dbReference>
<dbReference type="SMART" id="SM00906">
    <property type="entry name" value="Fungal_trans"/>
    <property type="match status" value="1"/>
</dbReference>
<keyword evidence="4" id="KW-0238">DNA-binding</keyword>
<dbReference type="GO" id="GO:0008270">
    <property type="term" value="F:zinc ion binding"/>
    <property type="evidence" value="ECO:0007669"/>
    <property type="project" value="InterPro"/>
</dbReference>
<dbReference type="EMBL" id="LSBJ02000007">
    <property type="protein sequence ID" value="OAQ61426.1"/>
    <property type="molecule type" value="Genomic_DNA"/>
</dbReference>
<evidence type="ECO:0000256" key="7">
    <source>
        <dbReference type="SAM" id="MobiDB-lite"/>
    </source>
</evidence>
<dbReference type="SUPFAM" id="SSF57701">
    <property type="entry name" value="Zn2/Cys6 DNA-binding domain"/>
    <property type="match status" value="1"/>
</dbReference>
<dbReference type="InterPro" id="IPR001138">
    <property type="entry name" value="Zn2Cys6_DnaBD"/>
</dbReference>
<feature type="region of interest" description="Disordered" evidence="7">
    <location>
        <begin position="50"/>
        <end position="86"/>
    </location>
</feature>
<evidence type="ECO:0000256" key="4">
    <source>
        <dbReference type="ARBA" id="ARBA00023125"/>
    </source>
</evidence>
<dbReference type="Gene3D" id="4.10.240.10">
    <property type="entry name" value="Zn(2)-C6 fungal-type DNA-binding domain"/>
    <property type="match status" value="1"/>
</dbReference>
<protein>
    <submittedName>
        <fullName evidence="9">Fungal specific transcription factor domain-containing protein</fullName>
    </submittedName>
</protein>